<name>A0A4U9Y1J0_STRAP</name>
<gene>
    <name evidence="2" type="ORF">NCTC11062_00215</name>
</gene>
<protein>
    <submittedName>
        <fullName evidence="2">Prophage LambdaSa2, lysin</fullName>
    </submittedName>
</protein>
<proteinExistence type="predicted"/>
<dbReference type="EMBL" id="CABEID010000001">
    <property type="protein sequence ID" value="VTS20420.1"/>
    <property type="molecule type" value="Genomic_DNA"/>
</dbReference>
<organism evidence="2 3">
    <name type="scientific">Streptococcus anginosus</name>
    <dbReference type="NCBI Taxonomy" id="1328"/>
    <lineage>
        <taxon>Bacteria</taxon>
        <taxon>Bacillati</taxon>
        <taxon>Bacillota</taxon>
        <taxon>Bacilli</taxon>
        <taxon>Lactobacillales</taxon>
        <taxon>Streptococcaceae</taxon>
        <taxon>Streptococcus</taxon>
        <taxon>Streptococcus anginosus group</taxon>
    </lineage>
</organism>
<evidence type="ECO:0000313" key="3">
    <source>
        <dbReference type="Proteomes" id="UP000403538"/>
    </source>
</evidence>
<evidence type="ECO:0000259" key="1">
    <source>
        <dbReference type="SMART" id="SM01095"/>
    </source>
</evidence>
<dbReference type="Proteomes" id="UP000403538">
    <property type="component" value="Unassembled WGS sequence"/>
</dbReference>
<dbReference type="SMART" id="SM01095">
    <property type="entry name" value="Cpl-7"/>
    <property type="match status" value="1"/>
</dbReference>
<dbReference type="InterPro" id="IPR013168">
    <property type="entry name" value="Cpl_7_lyso_C"/>
</dbReference>
<dbReference type="AlphaFoldDB" id="A0A4U9Y1J0"/>
<feature type="domain" description="Cpl-7 lysozyme C-terminal" evidence="1">
    <location>
        <begin position="8"/>
        <end position="46"/>
    </location>
</feature>
<sequence length="47" mass="5544">MTNREIMIGELAQEVIRGTFGNGNERKQRLGTLYHEVQDKVNEILWR</sequence>
<reference evidence="2 3" key="1">
    <citation type="submission" date="2019-05" db="EMBL/GenBank/DDBJ databases">
        <authorList>
            <consortium name="Pathogen Informatics"/>
        </authorList>
    </citation>
    <scope>NUCLEOTIDE SEQUENCE [LARGE SCALE GENOMIC DNA]</scope>
    <source>
        <strain evidence="2 3">NCTC11062</strain>
    </source>
</reference>
<dbReference type="RefSeq" id="WP_115283083.1">
    <property type="nucleotide sequence ID" value="NZ_CABEID010000001.1"/>
</dbReference>
<accession>A0A4U9Y1J0</accession>
<dbReference type="Pfam" id="PF08230">
    <property type="entry name" value="CW_7"/>
    <property type="match status" value="1"/>
</dbReference>
<evidence type="ECO:0000313" key="2">
    <source>
        <dbReference type="EMBL" id="VTS20420.1"/>
    </source>
</evidence>